<evidence type="ECO:0000313" key="3">
    <source>
        <dbReference type="EMBL" id="CAF4181493.1"/>
    </source>
</evidence>
<organism evidence="2 4">
    <name type="scientific">Rotaria magnacalcarata</name>
    <dbReference type="NCBI Taxonomy" id="392030"/>
    <lineage>
        <taxon>Eukaryota</taxon>
        <taxon>Metazoa</taxon>
        <taxon>Spiralia</taxon>
        <taxon>Gnathifera</taxon>
        <taxon>Rotifera</taxon>
        <taxon>Eurotatoria</taxon>
        <taxon>Bdelloidea</taxon>
        <taxon>Philodinida</taxon>
        <taxon>Philodinidae</taxon>
        <taxon>Rotaria</taxon>
    </lineage>
</organism>
<dbReference type="Proteomes" id="UP000676336">
    <property type="component" value="Unassembled WGS sequence"/>
</dbReference>
<dbReference type="EMBL" id="CAJOBI010015214">
    <property type="protein sequence ID" value="CAF4181493.1"/>
    <property type="molecule type" value="Genomic_DNA"/>
</dbReference>
<dbReference type="AlphaFoldDB" id="A0A816TWT4"/>
<proteinExistence type="predicted"/>
<feature type="coiled-coil region" evidence="1">
    <location>
        <begin position="182"/>
        <end position="282"/>
    </location>
</feature>
<evidence type="ECO:0000256" key="1">
    <source>
        <dbReference type="SAM" id="Coils"/>
    </source>
</evidence>
<comment type="caution">
    <text evidence="2">The sequence shown here is derived from an EMBL/GenBank/DDBJ whole genome shotgun (WGS) entry which is preliminary data.</text>
</comment>
<sequence length="433" mass="51319">MNEMTVERDQLKYECDQLKATRNELENDCTTLTTSNENDIIEFTRKQEESSDEQSKLMELTQIVEQKEMDKKHITDRNQLLSDKLFSQQTDVELQRHIRSNNELKQQHEVLLSTLLLEQQLHTTASNEHKRLVKELQEWLGKYQVLLSAYKHKAPRPPPTAVDFDLSDIIGDTTSNINNDSVKQAQIAIENLTKEIIAQEILLTQRHRDLEQESKQKIEELQSAEREWKSAAKHGQRRAAQQNELSRFQQEIRLIAIKIVDLERRTEEKKALTAELKKEFDRIKSGIIDLLSRFELLETNYVNKEEEVRTHLSWFMFDQTQLAKVFRRDVEELKRLQQEHLSKLDINANLSSFDELLQQQVNKYYHYINFDDDEEDEENENLNHKVKLVNELDKLHDDHVSWLKKKKKDLKTTAPIVERLQELYNHLPMLDVN</sequence>
<evidence type="ECO:0000313" key="4">
    <source>
        <dbReference type="Proteomes" id="UP000663824"/>
    </source>
</evidence>
<name>A0A816TWT4_9BILA</name>
<dbReference type="Proteomes" id="UP000663824">
    <property type="component" value="Unassembled WGS sequence"/>
</dbReference>
<reference evidence="2" key="1">
    <citation type="submission" date="2021-02" db="EMBL/GenBank/DDBJ databases">
        <authorList>
            <person name="Nowell W R."/>
        </authorList>
    </citation>
    <scope>NUCLEOTIDE SEQUENCE</scope>
</reference>
<dbReference type="EMBL" id="CAJNRE010011992">
    <property type="protein sequence ID" value="CAF2106415.1"/>
    <property type="molecule type" value="Genomic_DNA"/>
</dbReference>
<accession>A0A816TWT4</accession>
<protein>
    <submittedName>
        <fullName evidence="2">Uncharacterized protein</fullName>
    </submittedName>
</protein>
<feature type="coiled-coil region" evidence="1">
    <location>
        <begin position="1"/>
        <end position="35"/>
    </location>
</feature>
<keyword evidence="1" id="KW-0175">Coiled coil</keyword>
<gene>
    <name evidence="2" type="ORF">MBJ925_LOCUS23362</name>
    <name evidence="3" type="ORF">SMN809_LOCUS21041</name>
</gene>
<evidence type="ECO:0000313" key="2">
    <source>
        <dbReference type="EMBL" id="CAF2106415.1"/>
    </source>
</evidence>